<accession>A0ABQ9WYU0</accession>
<comment type="caution">
    <text evidence="1">The sequence shown here is derived from an EMBL/GenBank/DDBJ whole genome shotgun (WGS) entry which is preliminary data.</text>
</comment>
<protein>
    <submittedName>
        <fullName evidence="1">Uncharacterized protein</fullName>
    </submittedName>
</protein>
<reference evidence="1 2" key="1">
    <citation type="journal article" date="2022" name="bioRxiv">
        <title>Genomics of Preaxostyla Flagellates Illuminates Evolutionary Transitions and the Path Towards Mitochondrial Loss.</title>
        <authorList>
            <person name="Novak L.V.F."/>
            <person name="Treitli S.C."/>
            <person name="Pyrih J."/>
            <person name="Halakuc P."/>
            <person name="Pipaliya S.V."/>
            <person name="Vacek V."/>
            <person name="Brzon O."/>
            <person name="Soukal P."/>
            <person name="Eme L."/>
            <person name="Dacks J.B."/>
            <person name="Karnkowska A."/>
            <person name="Elias M."/>
            <person name="Hampl V."/>
        </authorList>
    </citation>
    <scope>NUCLEOTIDE SEQUENCE [LARGE SCALE GENOMIC DNA]</scope>
    <source>
        <strain evidence="1">NAU3</strain>
        <tissue evidence="1">Gut</tissue>
    </source>
</reference>
<evidence type="ECO:0000313" key="2">
    <source>
        <dbReference type="Proteomes" id="UP001281761"/>
    </source>
</evidence>
<evidence type="ECO:0000313" key="1">
    <source>
        <dbReference type="EMBL" id="KAK2944676.1"/>
    </source>
</evidence>
<sequence length="128" mass="14673">MDSRFLQRVRNRNIFLDGMSSFASSLVGFLSHRPVLRCWVRDDPSIQPFQHVAAFHECRVCAHATASLPTHVRLDDTECTTAINRYTLSPIPPEFPVRVTTRMGLSYCPNCYRLLNKDYVCQTHLSLS</sequence>
<gene>
    <name evidence="1" type="ORF">BLNAU_20422</name>
</gene>
<keyword evidence="2" id="KW-1185">Reference proteome</keyword>
<name>A0ABQ9WYU0_9EUKA</name>
<proteinExistence type="predicted"/>
<organism evidence="1 2">
    <name type="scientific">Blattamonas nauphoetae</name>
    <dbReference type="NCBI Taxonomy" id="2049346"/>
    <lineage>
        <taxon>Eukaryota</taxon>
        <taxon>Metamonada</taxon>
        <taxon>Preaxostyla</taxon>
        <taxon>Oxymonadida</taxon>
        <taxon>Blattamonas</taxon>
    </lineage>
</organism>
<dbReference type="Proteomes" id="UP001281761">
    <property type="component" value="Unassembled WGS sequence"/>
</dbReference>
<dbReference type="EMBL" id="JARBJD010000289">
    <property type="protein sequence ID" value="KAK2944676.1"/>
    <property type="molecule type" value="Genomic_DNA"/>
</dbReference>